<evidence type="ECO:0000313" key="2">
    <source>
        <dbReference type="EMBL" id="RHW41281.1"/>
    </source>
</evidence>
<dbReference type="InterPro" id="IPR048427">
    <property type="entry name" value="YpoC"/>
</dbReference>
<evidence type="ECO:0000259" key="1">
    <source>
        <dbReference type="Pfam" id="PF21747"/>
    </source>
</evidence>
<sequence>MGELGKRDSIPSELEHPLFHELIRRNLPIQANDNQEGLFTHEILYFQQMTDGGPWAVAEDSVPPLLKEWEALKVDISSLFNTRNKEEILILMKKGIGLFLQLLYWSNGRPVVLAGLPDVSELSLQPINCQERLGFLLKRPDGFHSFIQLGELIEEQKKRFNTSIAKI</sequence>
<evidence type="ECO:0000313" key="3">
    <source>
        <dbReference type="Proteomes" id="UP000284416"/>
    </source>
</evidence>
<accession>A0A417YVF1</accession>
<gene>
    <name evidence="2" type="ORF">D1B31_10140</name>
</gene>
<dbReference type="RefSeq" id="WP_118920655.1">
    <property type="nucleotide sequence ID" value="NZ_QWEG01000005.1"/>
</dbReference>
<dbReference type="OrthoDB" id="2360594at2"/>
<dbReference type="AlphaFoldDB" id="A0A417YVF1"/>
<protein>
    <recommendedName>
        <fullName evidence="1">YpoC-like domain-containing protein</fullName>
    </recommendedName>
</protein>
<feature type="domain" description="YpoC-like" evidence="1">
    <location>
        <begin position="60"/>
        <end position="163"/>
    </location>
</feature>
<proteinExistence type="predicted"/>
<dbReference type="Pfam" id="PF21747">
    <property type="entry name" value="YpoC"/>
    <property type="match status" value="1"/>
</dbReference>
<organism evidence="2 3">
    <name type="scientific">Neobacillus notoginsengisoli</name>
    <dbReference type="NCBI Taxonomy" id="1578198"/>
    <lineage>
        <taxon>Bacteria</taxon>
        <taxon>Bacillati</taxon>
        <taxon>Bacillota</taxon>
        <taxon>Bacilli</taxon>
        <taxon>Bacillales</taxon>
        <taxon>Bacillaceae</taxon>
        <taxon>Neobacillus</taxon>
    </lineage>
</organism>
<dbReference type="Proteomes" id="UP000284416">
    <property type="component" value="Unassembled WGS sequence"/>
</dbReference>
<reference evidence="2 3" key="1">
    <citation type="journal article" date="2017" name="Int. J. Syst. Evol. Microbiol.">
        <title>Bacillus notoginsengisoli sp. nov., a novel bacterium isolated from the rhizosphere of Panax notoginseng.</title>
        <authorList>
            <person name="Zhang M.Y."/>
            <person name="Cheng J."/>
            <person name="Cai Y."/>
            <person name="Zhang T.Y."/>
            <person name="Wu Y.Y."/>
            <person name="Manikprabhu D."/>
            <person name="Li W.J."/>
            <person name="Zhang Y.X."/>
        </authorList>
    </citation>
    <scope>NUCLEOTIDE SEQUENCE [LARGE SCALE GENOMIC DNA]</scope>
    <source>
        <strain evidence="2 3">JCM 30743</strain>
    </source>
</reference>
<keyword evidence="3" id="KW-1185">Reference proteome</keyword>
<comment type="caution">
    <text evidence="2">The sequence shown here is derived from an EMBL/GenBank/DDBJ whole genome shotgun (WGS) entry which is preliminary data.</text>
</comment>
<name>A0A417YVF1_9BACI</name>
<dbReference type="EMBL" id="QWEG01000005">
    <property type="protein sequence ID" value="RHW41281.1"/>
    <property type="molecule type" value="Genomic_DNA"/>
</dbReference>